<evidence type="ECO:0000256" key="9">
    <source>
        <dbReference type="SAM" id="MobiDB-lite"/>
    </source>
</evidence>
<dbReference type="InterPro" id="IPR017853">
    <property type="entry name" value="GH"/>
</dbReference>
<comment type="caution">
    <text evidence="7">Lacks conserved residue(s) required for the propagation of feature annotation.</text>
</comment>
<dbReference type="CDD" id="cd14752">
    <property type="entry name" value="GH31_N"/>
    <property type="match status" value="1"/>
</dbReference>
<feature type="region of interest" description="Disordered" evidence="9">
    <location>
        <begin position="80"/>
        <end position="107"/>
    </location>
</feature>
<evidence type="ECO:0000256" key="7">
    <source>
        <dbReference type="PROSITE-ProRule" id="PRU00779"/>
    </source>
</evidence>
<dbReference type="PROSITE" id="PS51448">
    <property type="entry name" value="P_TREFOIL_2"/>
    <property type="match status" value="1"/>
</dbReference>
<dbReference type="GO" id="GO:0005975">
    <property type="term" value="P:carbohydrate metabolic process"/>
    <property type="evidence" value="ECO:0007669"/>
    <property type="project" value="InterPro"/>
</dbReference>
<dbReference type="InterPro" id="IPR011013">
    <property type="entry name" value="Gal_mutarotase_sf_dom"/>
</dbReference>
<dbReference type="InterPro" id="IPR044913">
    <property type="entry name" value="P_trefoil_dom_sf"/>
</dbReference>
<dbReference type="InterPro" id="IPR025887">
    <property type="entry name" value="Glyco_hydro_31_N_dom"/>
</dbReference>
<dbReference type="GeneID" id="100899953"/>
<dbReference type="PROSITE" id="PS00707">
    <property type="entry name" value="GLYCOSYL_HYDROL_F31_2"/>
    <property type="match status" value="1"/>
</dbReference>
<organism evidence="12 13">
    <name type="scientific">Galendromus occidentalis</name>
    <name type="common">western predatory mite</name>
    <dbReference type="NCBI Taxonomy" id="34638"/>
    <lineage>
        <taxon>Eukaryota</taxon>
        <taxon>Metazoa</taxon>
        <taxon>Ecdysozoa</taxon>
        <taxon>Arthropoda</taxon>
        <taxon>Chelicerata</taxon>
        <taxon>Arachnida</taxon>
        <taxon>Acari</taxon>
        <taxon>Parasitiformes</taxon>
        <taxon>Mesostigmata</taxon>
        <taxon>Gamasina</taxon>
        <taxon>Phytoseioidea</taxon>
        <taxon>Phytoseiidae</taxon>
        <taxon>Typhlodrominae</taxon>
        <taxon>Galendromus</taxon>
    </lineage>
</organism>
<keyword evidence="10" id="KW-1133">Transmembrane helix</keyword>
<dbReference type="KEGG" id="goe:100899953"/>
<dbReference type="SMART" id="SM00018">
    <property type="entry name" value="PD"/>
    <property type="match status" value="1"/>
</dbReference>
<keyword evidence="4 10" id="KW-0472">Membrane</keyword>
<dbReference type="RefSeq" id="XP_003738884.1">
    <property type="nucleotide sequence ID" value="XM_003738836.1"/>
</dbReference>
<dbReference type="CDD" id="cd06602">
    <property type="entry name" value="GH31_MGAM_SI_GAA"/>
    <property type="match status" value="1"/>
</dbReference>
<dbReference type="Pfam" id="PF13802">
    <property type="entry name" value="Gal_mutarotas_2"/>
    <property type="match status" value="1"/>
</dbReference>
<comment type="similarity">
    <text evidence="2 8">Belongs to the glycosyl hydrolase 31 family.</text>
</comment>
<dbReference type="PANTHER" id="PTHR22762:SF131">
    <property type="entry name" value="GLYCOSIDE HYDROLASE FAMILY 31 N-TERMINAL DOMAIN-CONTAINING PROTEIN"/>
    <property type="match status" value="1"/>
</dbReference>
<evidence type="ECO:0000256" key="5">
    <source>
        <dbReference type="ARBA" id="ARBA00023157"/>
    </source>
</evidence>
<dbReference type="InterPro" id="IPR030459">
    <property type="entry name" value="Glyco_hydro_31_CS"/>
</dbReference>
<dbReference type="Gene3D" id="2.60.40.1760">
    <property type="entry name" value="glycosyl hydrolase (family 31)"/>
    <property type="match status" value="1"/>
</dbReference>
<dbReference type="GO" id="GO:0016020">
    <property type="term" value="C:membrane"/>
    <property type="evidence" value="ECO:0007669"/>
    <property type="project" value="UniProtKB-SubCell"/>
</dbReference>
<evidence type="ECO:0000256" key="1">
    <source>
        <dbReference type="ARBA" id="ARBA00004370"/>
    </source>
</evidence>
<keyword evidence="10" id="KW-0812">Transmembrane</keyword>
<dbReference type="Pfam" id="PF01055">
    <property type="entry name" value="Glyco_hydro_31_2nd"/>
    <property type="match status" value="1"/>
</dbReference>
<dbReference type="CDD" id="cd00111">
    <property type="entry name" value="Trefoil"/>
    <property type="match status" value="1"/>
</dbReference>
<reference evidence="13" key="1">
    <citation type="submission" date="2025-08" db="UniProtKB">
        <authorList>
            <consortium name="RefSeq"/>
        </authorList>
    </citation>
    <scope>IDENTIFICATION</scope>
</reference>
<protein>
    <submittedName>
        <fullName evidence="13">Lysosomal alpha-glucosidase</fullName>
    </submittedName>
</protein>
<dbReference type="SUPFAM" id="SSF74650">
    <property type="entry name" value="Galactose mutarotase-like"/>
    <property type="match status" value="1"/>
</dbReference>
<gene>
    <name evidence="13" type="primary">LOC100899953</name>
</gene>
<comment type="subcellular location">
    <subcellularLocation>
        <location evidence="1">Membrane</location>
    </subcellularLocation>
</comment>
<keyword evidence="5" id="KW-1015">Disulfide bond</keyword>
<dbReference type="SUPFAM" id="SSF57492">
    <property type="entry name" value="Trefoil"/>
    <property type="match status" value="1"/>
</dbReference>
<dbReference type="Gene3D" id="2.60.40.1180">
    <property type="entry name" value="Golgi alpha-mannosidase II"/>
    <property type="match status" value="2"/>
</dbReference>
<sequence length="985" mass="112068">MAEEGTSSRMEDPNDRFKLVDNSQSASHAMFWKTKLGVLIIVTIFCTVILLISSSLMFSGVAKLSKYEDTLKSLEDEIRNNSATTTPSPTGHTTVNPPEPSTVTPPAATCPASIEDKEKFDCQPEGEPNESTCLARGCCWMANEQKKPTYLVPAPVNVPQCFFPAGFVGYRTDKVAHRADGLDITLTRQYSSGPLQDEAALLVQVFNYDYNTARITIKSVYRDRWIPPVPPIAEQSTQRDVGYKVELDENQRILSVYRLKDMKKEDTPIFSINLATLIFADQYIQITDTLPSDAVYGLGDMKGPLKHNINWTRRMLYNKDLPPRPNRALYGAHPFMMNFNKNNLANGVFLKNSNAMDVVLQPKPAATFRTIGGILDFFVFIGPTPTEVFSQYQKLIGLPAMVPYWSLGFHLCRYGIWTLNATKEVYERNVAKRIPLEAQWNDIDYMENYNMFTYGKENFGGLPEFIDQIHKDGRKYVMIFDPAVSGSEKEGTYLPYDRGVEMDIFVKNISNVIVPYKVWNLKTSIFPDFSHPKIDQYWTEMFQDFYDRQGVHFDGAWIDMNEPSNQKNGTLENTCPKTKFDFPPIEIGGERIFTYTTCPSDKMYLSNFYDLHNLYAHLEARATYKALTTIRPNKRPLIISRSSSPGQGLWSGHWTGDIDSSWIDMQQSVTDIMNFAMFGMPMLGADICGFQFNTTDELCARWQALGAFYPFSRNHNDILRRDQDPGAMDEVTIAATINSLQKKYRFAPYLYTLFYRAHTDGETVFRAMMFNFPQDPATHAIEDQFMWGDGLLIAPALRENQTEVTPYLPAGVWYHYNDDGKEIRKENGGKETFPAPLDDIHLLIRGGAILPGQETLGDNLSNNRKEGFYLYVAPDVNEFAVGELFWDDGEMLDSDLKGEYSLVKFTYSHRTLTINAEKANYSAEPMLLKTIYVFGISTMPTTMWINGETVNKMSDFVKYRPESKRLEIIGMSIEMLGKPTTITFV</sequence>
<feature type="domain" description="P-type" evidence="11">
    <location>
        <begin position="108"/>
        <end position="165"/>
    </location>
</feature>
<dbReference type="Proteomes" id="UP000694867">
    <property type="component" value="Unplaced"/>
</dbReference>
<dbReference type="Gene3D" id="3.20.20.80">
    <property type="entry name" value="Glycosidases"/>
    <property type="match status" value="1"/>
</dbReference>
<dbReference type="Pfam" id="PF21365">
    <property type="entry name" value="Glyco_hydro_31_3rd"/>
    <property type="match status" value="1"/>
</dbReference>
<feature type="compositionally biased region" description="Low complexity" evidence="9">
    <location>
        <begin position="84"/>
        <end position="94"/>
    </location>
</feature>
<dbReference type="SUPFAM" id="SSF51445">
    <property type="entry name" value="(Trans)glycosidases"/>
    <property type="match status" value="1"/>
</dbReference>
<evidence type="ECO:0000313" key="12">
    <source>
        <dbReference type="Proteomes" id="UP000694867"/>
    </source>
</evidence>
<evidence type="ECO:0000313" key="13">
    <source>
        <dbReference type="RefSeq" id="XP_003738884.1"/>
    </source>
</evidence>
<dbReference type="PANTHER" id="PTHR22762">
    <property type="entry name" value="ALPHA-GLUCOSIDASE"/>
    <property type="match status" value="1"/>
</dbReference>
<keyword evidence="6 8" id="KW-0326">Glycosidase</keyword>
<dbReference type="InterPro" id="IPR048395">
    <property type="entry name" value="Glyco_hydro_31_C"/>
</dbReference>
<dbReference type="SUPFAM" id="SSF51011">
    <property type="entry name" value="Glycosyl hydrolase domain"/>
    <property type="match status" value="1"/>
</dbReference>
<evidence type="ECO:0000256" key="3">
    <source>
        <dbReference type="ARBA" id="ARBA00022801"/>
    </source>
</evidence>
<keyword evidence="3 8" id="KW-0378">Hydrolase</keyword>
<name>A0AAJ6QNQ2_9ACAR</name>
<dbReference type="InterPro" id="IPR013780">
    <property type="entry name" value="Glyco_hydro_b"/>
</dbReference>
<dbReference type="InterPro" id="IPR000519">
    <property type="entry name" value="P_trefoil_dom"/>
</dbReference>
<evidence type="ECO:0000256" key="6">
    <source>
        <dbReference type="ARBA" id="ARBA00023295"/>
    </source>
</evidence>
<accession>A0AAJ6QNQ2</accession>
<dbReference type="GO" id="GO:0004558">
    <property type="term" value="F:alpha-1,4-glucosidase activity"/>
    <property type="evidence" value="ECO:0007669"/>
    <property type="project" value="TreeGrafter"/>
</dbReference>
<dbReference type="Pfam" id="PF00088">
    <property type="entry name" value="Trefoil"/>
    <property type="match status" value="1"/>
</dbReference>
<evidence type="ECO:0000256" key="10">
    <source>
        <dbReference type="SAM" id="Phobius"/>
    </source>
</evidence>
<evidence type="ECO:0000256" key="8">
    <source>
        <dbReference type="RuleBase" id="RU361185"/>
    </source>
</evidence>
<feature type="transmembrane region" description="Helical" evidence="10">
    <location>
        <begin position="36"/>
        <end position="58"/>
    </location>
</feature>
<dbReference type="Gene3D" id="4.10.110.10">
    <property type="entry name" value="Spasmolytic Protein, domain 1"/>
    <property type="match status" value="1"/>
</dbReference>
<evidence type="ECO:0000259" key="11">
    <source>
        <dbReference type="PROSITE" id="PS51448"/>
    </source>
</evidence>
<proteinExistence type="inferred from homology"/>
<dbReference type="AlphaFoldDB" id="A0AAJ6QNQ2"/>
<evidence type="ECO:0000256" key="2">
    <source>
        <dbReference type="ARBA" id="ARBA00007806"/>
    </source>
</evidence>
<dbReference type="GO" id="GO:0030246">
    <property type="term" value="F:carbohydrate binding"/>
    <property type="evidence" value="ECO:0007669"/>
    <property type="project" value="InterPro"/>
</dbReference>
<dbReference type="InterPro" id="IPR000322">
    <property type="entry name" value="Glyco_hydro_31_TIM"/>
</dbReference>
<evidence type="ECO:0000256" key="4">
    <source>
        <dbReference type="ARBA" id="ARBA00023136"/>
    </source>
</evidence>
<keyword evidence="12" id="KW-1185">Reference proteome</keyword>